<proteinExistence type="predicted"/>
<dbReference type="InterPro" id="IPR001851">
    <property type="entry name" value="ABC_transp_permease"/>
</dbReference>
<dbReference type="PANTHER" id="PTHR32196:SF69">
    <property type="entry name" value="BRANCHED-CHAIN AMINO ACID TRANSPORT SYSTEM, PERMEASE PROTEIN"/>
    <property type="match status" value="1"/>
</dbReference>
<gene>
    <name evidence="7" type="ORF">EHLA_3073</name>
</gene>
<feature type="transmembrane region" description="Helical" evidence="6">
    <location>
        <begin position="88"/>
        <end position="107"/>
    </location>
</feature>
<feature type="transmembrane region" description="Helical" evidence="6">
    <location>
        <begin position="255"/>
        <end position="275"/>
    </location>
</feature>
<sequence length="313" mass="33259">MSEIAGMLVSALGQGFIYAPMALGVFLTFSILKTPDLTVEGSFVFGMTSCVIISIAGHPILGLIAGTLAGAAAGLCTGLLQTKLKIEPILSGILTMTGLYTVNYAILGGQSNRYLQYETKNSLGVTVNKPADTVYKMFQRAFGQNMSSSMVAFLLTMIIVVITCAVLVTFFRTRNGMAIIATGDNEEMVRSSSINADVSRIGGVMISNALVAFSGALLCQYQKYADLNCGNGMLVMGLASVIIGLTFFGTHSVTVQAVGVVLGSLLYRIIIQLAYKVDMPSYAVKLLSAVIVVIALVIPWLQKNYKKKGGSRK</sequence>
<evidence type="ECO:0000313" key="8">
    <source>
        <dbReference type="Proteomes" id="UP000217549"/>
    </source>
</evidence>
<dbReference type="CDD" id="cd06574">
    <property type="entry name" value="TM_PBP1_branched-chain-AA_like"/>
    <property type="match status" value="1"/>
</dbReference>
<dbReference type="GO" id="GO:0005886">
    <property type="term" value="C:plasma membrane"/>
    <property type="evidence" value="ECO:0007669"/>
    <property type="project" value="UniProtKB-SubCell"/>
</dbReference>
<evidence type="ECO:0000256" key="1">
    <source>
        <dbReference type="ARBA" id="ARBA00004651"/>
    </source>
</evidence>
<dbReference type="RefSeq" id="WP_021907663.1">
    <property type="nucleotide sequence ID" value="NZ_CP143936.1"/>
</dbReference>
<reference evidence="8" key="1">
    <citation type="submission" date="2017-09" db="EMBL/GenBank/DDBJ databases">
        <authorList>
            <person name="Shetty A S."/>
        </authorList>
    </citation>
    <scope>NUCLEOTIDE SEQUENCE [LARGE SCALE GENOMIC DNA]</scope>
</reference>
<evidence type="ECO:0000256" key="5">
    <source>
        <dbReference type="ARBA" id="ARBA00023136"/>
    </source>
</evidence>
<feature type="transmembrane region" description="Helical" evidence="6">
    <location>
        <begin position="43"/>
        <end position="76"/>
    </location>
</feature>
<comment type="subcellular location">
    <subcellularLocation>
        <location evidence="1">Cell membrane</location>
        <topology evidence="1">Multi-pass membrane protein</topology>
    </subcellularLocation>
</comment>
<evidence type="ECO:0000313" key="7">
    <source>
        <dbReference type="EMBL" id="SOB73621.1"/>
    </source>
</evidence>
<keyword evidence="5 6" id="KW-0472">Membrane</keyword>
<evidence type="ECO:0000256" key="3">
    <source>
        <dbReference type="ARBA" id="ARBA00022692"/>
    </source>
</evidence>
<evidence type="ECO:0000256" key="4">
    <source>
        <dbReference type="ARBA" id="ARBA00022989"/>
    </source>
</evidence>
<dbReference type="Proteomes" id="UP000217549">
    <property type="component" value="Chromosome I"/>
</dbReference>
<protein>
    <submittedName>
        <fullName evidence="7">Branched-chain amino acid transport system / permease component</fullName>
    </submittedName>
</protein>
<dbReference type="EMBL" id="LT907978">
    <property type="protein sequence ID" value="SOB73621.1"/>
    <property type="molecule type" value="Genomic_DNA"/>
</dbReference>
<evidence type="ECO:0000256" key="6">
    <source>
        <dbReference type="SAM" id="Phobius"/>
    </source>
</evidence>
<dbReference type="STRING" id="39488.ERS852450_02681"/>
<feature type="transmembrane region" description="Helical" evidence="6">
    <location>
        <begin position="281"/>
        <end position="301"/>
    </location>
</feature>
<name>A0A285PVH1_9FIRM</name>
<dbReference type="GO" id="GO:0022857">
    <property type="term" value="F:transmembrane transporter activity"/>
    <property type="evidence" value="ECO:0007669"/>
    <property type="project" value="InterPro"/>
</dbReference>
<keyword evidence="2" id="KW-1003">Cell membrane</keyword>
<dbReference type="PANTHER" id="PTHR32196">
    <property type="entry name" value="ABC TRANSPORTER PERMEASE PROTEIN YPHD-RELATED-RELATED"/>
    <property type="match status" value="1"/>
</dbReference>
<accession>A0A285PVH1</accession>
<dbReference type="AlphaFoldDB" id="A0A285PVH1"/>
<dbReference type="Pfam" id="PF02653">
    <property type="entry name" value="BPD_transp_2"/>
    <property type="match status" value="1"/>
</dbReference>
<feature type="transmembrane region" description="Helical" evidence="6">
    <location>
        <begin position="230"/>
        <end position="248"/>
    </location>
</feature>
<organism evidence="7 8">
    <name type="scientific">Anaerobutyricum hallii</name>
    <dbReference type="NCBI Taxonomy" id="39488"/>
    <lineage>
        <taxon>Bacteria</taxon>
        <taxon>Bacillati</taxon>
        <taxon>Bacillota</taxon>
        <taxon>Clostridia</taxon>
        <taxon>Lachnospirales</taxon>
        <taxon>Lachnospiraceae</taxon>
        <taxon>Anaerobutyricum</taxon>
    </lineage>
</organism>
<keyword evidence="3 6" id="KW-0812">Transmembrane</keyword>
<feature type="transmembrane region" description="Helical" evidence="6">
    <location>
        <begin position="150"/>
        <end position="171"/>
    </location>
</feature>
<evidence type="ECO:0000256" key="2">
    <source>
        <dbReference type="ARBA" id="ARBA00022475"/>
    </source>
</evidence>
<keyword evidence="4 6" id="KW-1133">Transmembrane helix</keyword>
<keyword evidence="8" id="KW-1185">Reference proteome</keyword>
<feature type="transmembrane region" description="Helical" evidence="6">
    <location>
        <begin position="7"/>
        <end position="31"/>
    </location>
</feature>
<dbReference type="KEGG" id="ehl:EHLA_3073"/>